<dbReference type="InterPro" id="IPR036291">
    <property type="entry name" value="NAD(P)-bd_dom_sf"/>
</dbReference>
<dbReference type="Gene3D" id="3.40.50.720">
    <property type="entry name" value="NAD(P)-binding Rossmann-like Domain"/>
    <property type="match status" value="1"/>
</dbReference>
<sequence length="363" mass="39169">MTVSPRSERCSPPERTYRVIQWMTGDVGRAALRHFADNATYELIGVLVHNEDKVGKDAGEIAGIPPIGLAATDDVDAIVELDADCVFYTPVIMDVDTVCRLLRAGKNVVTTSGFFHPSPDFRAPADEIRTACVDGGTSFHGGGIHPGYAGDILPLTLARVMSRIDTIRVHEVVDVVNDAPADHIDWMGFGKDKDAFLSEPTILGLGMPFFAQSMYMIADGLGVTIEKVTAADPQVATAAADIPHAGGTLPRGTVAAQRHEWTAWVDGRPLIVFQASYVTAGPDRLDPAWDLGETRYQIVIEGDPPTELTLKGVRQPDGTMVHPGYTWTAMGAVNAIPDVCDAEPGWLNHLDLGLIRPRGLVRR</sequence>
<reference evidence="2" key="1">
    <citation type="submission" date="2006-06" db="EMBL/GenBank/DDBJ databases">
        <title>Complete sequence of chromosome of Mycobacterium sp. MCS.</title>
        <authorList>
            <consortium name="US DOE Joint Genome Institute"/>
            <person name="Copeland A."/>
            <person name="Lucas S."/>
            <person name="Lapidus A."/>
            <person name="Barry K."/>
            <person name="Detter J.C."/>
            <person name="Glavina del Rio T."/>
            <person name="Hammon N."/>
            <person name="Israni S."/>
            <person name="Dalin E."/>
            <person name="Tice H."/>
            <person name="Pitluck S."/>
            <person name="Martinez M."/>
            <person name="Schmutz J."/>
            <person name="Larimer F."/>
            <person name="Land M."/>
            <person name="Hauser L."/>
            <person name="Kyrpides N."/>
            <person name="Kim E."/>
            <person name="Miller C.D."/>
            <person name="Hughes J.E."/>
            <person name="Anderson A.J."/>
            <person name="Sims R.C."/>
            <person name="Richardson P."/>
        </authorList>
    </citation>
    <scope>NUCLEOTIDE SEQUENCE [LARGE SCALE GENOMIC DNA]</scope>
    <source>
        <strain evidence="2">MCS</strain>
    </source>
</reference>
<dbReference type="AlphaFoldDB" id="A0A5Q5BPX1"/>
<feature type="domain" description="2,4-diaminopentanoate dehydrogenase C-terminal" evidence="1">
    <location>
        <begin position="151"/>
        <end position="355"/>
    </location>
</feature>
<proteinExistence type="predicted"/>
<accession>A0A5Q5BPX1</accession>
<dbReference type="Pfam" id="PF19328">
    <property type="entry name" value="DAP_DH_C"/>
    <property type="match status" value="1"/>
</dbReference>
<dbReference type="SUPFAM" id="SSF51735">
    <property type="entry name" value="NAD(P)-binding Rossmann-fold domains"/>
    <property type="match status" value="1"/>
</dbReference>
<dbReference type="CDD" id="cd24146">
    <property type="entry name" value="nat-AmDH_N_like"/>
    <property type="match status" value="1"/>
</dbReference>
<gene>
    <name evidence="2" type="ordered locus">Mmcs_4421</name>
</gene>
<dbReference type="KEGG" id="mmc:Mmcs_4421"/>
<dbReference type="InterPro" id="IPR045760">
    <property type="entry name" value="DAP_DH_C"/>
</dbReference>
<protein>
    <submittedName>
        <fullName evidence="2">Dihydrodipicolinate reductase</fullName>
    </submittedName>
</protein>
<organism evidence="2">
    <name type="scientific">Mycobacterium sp. (strain MCS)</name>
    <dbReference type="NCBI Taxonomy" id="164756"/>
    <lineage>
        <taxon>Bacteria</taxon>
        <taxon>Bacillati</taxon>
        <taxon>Actinomycetota</taxon>
        <taxon>Actinomycetes</taxon>
        <taxon>Mycobacteriales</taxon>
        <taxon>Mycobacteriaceae</taxon>
        <taxon>Mycobacterium</taxon>
    </lineage>
</organism>
<dbReference type="EMBL" id="CP000384">
    <property type="protein sequence ID" value="ABG10525.1"/>
    <property type="molecule type" value="Genomic_DNA"/>
</dbReference>
<name>A0A5Q5BPX1_MYCSS</name>
<evidence type="ECO:0000259" key="1">
    <source>
        <dbReference type="Pfam" id="PF19328"/>
    </source>
</evidence>
<evidence type="ECO:0000313" key="2">
    <source>
        <dbReference type="EMBL" id="ABG10525.1"/>
    </source>
</evidence>